<dbReference type="InterPro" id="IPR003439">
    <property type="entry name" value="ABC_transporter-like_ATP-bd"/>
</dbReference>
<dbReference type="Gene3D" id="3.40.50.300">
    <property type="entry name" value="P-loop containing nucleotide triphosphate hydrolases"/>
    <property type="match status" value="1"/>
</dbReference>
<evidence type="ECO:0000256" key="1">
    <source>
        <dbReference type="ARBA" id="ARBA00022741"/>
    </source>
</evidence>
<dbReference type="KEGG" id="iag:Igag_0220"/>
<proteinExistence type="predicted"/>
<dbReference type="BioCyc" id="IAGG583356:GHAH-231-MONOMER"/>
<organism evidence="4 5">
    <name type="scientific">Ignisphaera aggregans (strain DSM 17230 / JCM 13409 / AQ1.S1)</name>
    <dbReference type="NCBI Taxonomy" id="583356"/>
    <lineage>
        <taxon>Archaea</taxon>
        <taxon>Thermoproteota</taxon>
        <taxon>Thermoprotei</taxon>
        <taxon>Desulfurococcales</taxon>
        <taxon>Desulfurococcaceae</taxon>
        <taxon>Ignisphaera</taxon>
    </lineage>
</organism>
<dbReference type="SMART" id="SM00382">
    <property type="entry name" value="AAA"/>
    <property type="match status" value="1"/>
</dbReference>
<dbReference type="AlphaFoldDB" id="E0SQB9"/>
<dbReference type="InterPro" id="IPR003593">
    <property type="entry name" value="AAA+_ATPase"/>
</dbReference>
<reference evidence="4 5" key="1">
    <citation type="journal article" date="2010" name="Stand. Genomic Sci.">
        <title>Complete genome sequence of Ignisphaera aggregans type strain (AQ1.S1).</title>
        <authorList>
            <person name="Goker M."/>
            <person name="Held B."/>
            <person name="Lapidus A."/>
            <person name="Nolan M."/>
            <person name="Spring S."/>
            <person name="Yasawong M."/>
            <person name="Lucas S."/>
            <person name="Glavina Del Rio T."/>
            <person name="Tice H."/>
            <person name="Cheng J.F."/>
            <person name="Goodwin L."/>
            <person name="Tapia R."/>
            <person name="Pitluck S."/>
            <person name="Liolios K."/>
            <person name="Ivanova N."/>
            <person name="Mavromatis K."/>
            <person name="Mikhailova N."/>
            <person name="Pati A."/>
            <person name="Chen A."/>
            <person name="Palaniappan K."/>
            <person name="Brambilla E."/>
            <person name="Land M."/>
            <person name="Hauser L."/>
            <person name="Chang Y.J."/>
            <person name="Jeffries C.D."/>
            <person name="Brettin T."/>
            <person name="Detter J.C."/>
            <person name="Han C."/>
            <person name="Rohde M."/>
            <person name="Sikorski J."/>
            <person name="Woyke T."/>
            <person name="Bristow J."/>
            <person name="Eisen J.A."/>
            <person name="Markowitz V."/>
            <person name="Hugenholtz P."/>
            <person name="Kyrpides N.C."/>
            <person name="Klenk H.P."/>
        </authorList>
    </citation>
    <scope>NUCLEOTIDE SEQUENCE [LARGE SCALE GENOMIC DNA]</scope>
    <source>
        <strain evidence="5">DSM 17230 / JCM 13409 / AQ1.S1</strain>
    </source>
</reference>
<dbReference type="InterPro" id="IPR027417">
    <property type="entry name" value="P-loop_NTPase"/>
</dbReference>
<dbReference type="Pfam" id="PF00005">
    <property type="entry name" value="ABC_tran"/>
    <property type="match status" value="1"/>
</dbReference>
<dbReference type="PANTHER" id="PTHR43850:SF2">
    <property type="entry name" value="ABC TRANSPORTER ATP-BINDING PROTEIN MA_4021-RELATED"/>
    <property type="match status" value="1"/>
</dbReference>
<dbReference type="SUPFAM" id="SSF52540">
    <property type="entry name" value="P-loop containing nucleoside triphosphate hydrolases"/>
    <property type="match status" value="1"/>
</dbReference>
<gene>
    <name evidence="4" type="ordered locus">Igag_0220</name>
</gene>
<sequence>MIKLKDITVIFNNRKVLSISSVIFSNNSIILGPNGSGKTTLIKTIVGLYKPLHGLIEVNGVDMIKNSVPRLMSTNIESAYVLPGTYLDDLVKIYCNAFNCNYQDVQQLLSYIKPKAKEFWKLSAGEKKWVTTVLALYADTKVTLLDEPFEDLDPWLVRKLAEEIHKASKRKQIILTLHSIYLLKEFIDWDLFFMFEGSLYGSVKSQEVFKIEVVLGRDPDAVLVFRMHGEEYSLIKDGKGKGIPLREVSDLAQLYSRSRLGF</sequence>
<dbReference type="GO" id="GO:0005524">
    <property type="term" value="F:ATP binding"/>
    <property type="evidence" value="ECO:0007669"/>
    <property type="project" value="UniProtKB-KW"/>
</dbReference>
<evidence type="ECO:0000256" key="2">
    <source>
        <dbReference type="ARBA" id="ARBA00022840"/>
    </source>
</evidence>
<keyword evidence="1" id="KW-0547">Nucleotide-binding</keyword>
<evidence type="ECO:0000313" key="4">
    <source>
        <dbReference type="EMBL" id="ADM27069.1"/>
    </source>
</evidence>
<dbReference type="HOGENOM" id="CLU_000604_1_11_2"/>
<dbReference type="GO" id="GO:0016887">
    <property type="term" value="F:ATP hydrolysis activity"/>
    <property type="evidence" value="ECO:0007669"/>
    <property type="project" value="InterPro"/>
</dbReference>
<evidence type="ECO:0000313" key="5">
    <source>
        <dbReference type="Proteomes" id="UP000001304"/>
    </source>
</evidence>
<dbReference type="PROSITE" id="PS50893">
    <property type="entry name" value="ABC_TRANSPORTER_2"/>
    <property type="match status" value="1"/>
</dbReference>
<name>E0SQB9_IGNAA</name>
<feature type="domain" description="ABC transporter" evidence="3">
    <location>
        <begin position="2"/>
        <end position="221"/>
    </location>
</feature>
<accession>E0SQB9</accession>
<keyword evidence="5" id="KW-1185">Reference proteome</keyword>
<dbReference type="EMBL" id="CP002098">
    <property type="protein sequence ID" value="ADM27069.1"/>
    <property type="molecule type" value="Genomic_DNA"/>
</dbReference>
<dbReference type="Proteomes" id="UP000001304">
    <property type="component" value="Chromosome"/>
</dbReference>
<protein>
    <submittedName>
        <fullName evidence="4">ABC transporter related</fullName>
    </submittedName>
</protein>
<keyword evidence="2" id="KW-0067">ATP-binding</keyword>
<evidence type="ECO:0000259" key="3">
    <source>
        <dbReference type="PROSITE" id="PS50893"/>
    </source>
</evidence>
<dbReference type="PANTHER" id="PTHR43850">
    <property type="entry name" value="ABC TRANSPORTER ATP-BINDING PROTEIN MA_4021-RELATED"/>
    <property type="match status" value="1"/>
</dbReference>
<dbReference type="STRING" id="583356.Igag_0220"/>